<dbReference type="InterPro" id="IPR007563">
    <property type="entry name" value="DUF554"/>
</dbReference>
<keyword evidence="1" id="KW-1133">Transmembrane helix</keyword>
<dbReference type="Pfam" id="PF04474">
    <property type="entry name" value="DUF554"/>
    <property type="match status" value="1"/>
</dbReference>
<feature type="transmembrane region" description="Helical" evidence="1">
    <location>
        <begin position="5"/>
        <end position="22"/>
    </location>
</feature>
<evidence type="ECO:0000313" key="3">
    <source>
        <dbReference type="Proteomes" id="UP000251853"/>
    </source>
</evidence>
<feature type="transmembrane region" description="Helical" evidence="1">
    <location>
        <begin position="137"/>
        <end position="170"/>
    </location>
</feature>
<dbReference type="EMBL" id="UAVW01000009">
    <property type="protein sequence ID" value="SQB10819.1"/>
    <property type="molecule type" value="Genomic_DNA"/>
</dbReference>
<keyword evidence="1" id="KW-0812">Transmembrane</keyword>
<gene>
    <name evidence="2" type="ORF">NCTC11224_02159</name>
</gene>
<evidence type="ECO:0000256" key="1">
    <source>
        <dbReference type="SAM" id="Phobius"/>
    </source>
</evidence>
<proteinExistence type="predicted"/>
<feature type="transmembrane region" description="Helical" evidence="1">
    <location>
        <begin position="102"/>
        <end position="125"/>
    </location>
</feature>
<feature type="transmembrane region" description="Helical" evidence="1">
    <location>
        <begin position="209"/>
        <end position="229"/>
    </location>
</feature>
<feature type="transmembrane region" description="Helical" evidence="1">
    <location>
        <begin position="58"/>
        <end position="82"/>
    </location>
</feature>
<dbReference type="PANTHER" id="PTHR36111:SF2">
    <property type="entry name" value="INNER MEMBRANE PROTEIN"/>
    <property type="match status" value="1"/>
</dbReference>
<organism evidence="2 3">
    <name type="scientific">Enterocloster clostridioformis</name>
    <dbReference type="NCBI Taxonomy" id="1531"/>
    <lineage>
        <taxon>Bacteria</taxon>
        <taxon>Bacillati</taxon>
        <taxon>Bacillota</taxon>
        <taxon>Clostridia</taxon>
        <taxon>Lachnospirales</taxon>
        <taxon>Lachnospiraceae</taxon>
        <taxon>Enterocloster</taxon>
    </lineage>
</organism>
<sequence length="231" mass="24344">MPVGVIVNCLSVLIGGFVGAALTRTLSDKLKSDLSILFGFCSIAIGINSIIKAQAMTAVVLAILGGFIIGHILNLDTAAIHFFRWLVETLRLGRENIDMDMYITVVALFCCSGFGWYSTLIEGIAGDTSLLFSKSVLDFFTALVFAAALGRAVCVIAGPQILVLLVIFGVGRMAGAWITLGMFADLSACGGILTLAAGMRVAKIKSVPLVNLIPSLILVMPLSALWTTLMG</sequence>
<keyword evidence="3" id="KW-1185">Reference proteome</keyword>
<dbReference type="RefSeq" id="WP_022202839.1">
    <property type="nucleotide sequence ID" value="NZ_JADPAG010000126.1"/>
</dbReference>
<name>A0A2X2WAY5_9FIRM</name>
<dbReference type="Proteomes" id="UP000251853">
    <property type="component" value="Unassembled WGS sequence"/>
</dbReference>
<dbReference type="AlphaFoldDB" id="A0A2X2WAY5"/>
<reference evidence="2 3" key="1">
    <citation type="submission" date="2018-06" db="EMBL/GenBank/DDBJ databases">
        <authorList>
            <consortium name="Pathogen Informatics"/>
            <person name="Doyle S."/>
        </authorList>
    </citation>
    <scope>NUCLEOTIDE SEQUENCE [LARGE SCALE GENOMIC DNA]</scope>
    <source>
        <strain evidence="2 3">NCTC11224</strain>
    </source>
</reference>
<keyword evidence="1" id="KW-0472">Membrane</keyword>
<feature type="transmembrane region" description="Helical" evidence="1">
    <location>
        <begin position="34"/>
        <end position="51"/>
    </location>
</feature>
<evidence type="ECO:0000313" key="2">
    <source>
        <dbReference type="EMBL" id="SQB10819.1"/>
    </source>
</evidence>
<dbReference type="PANTHER" id="PTHR36111">
    <property type="entry name" value="INNER MEMBRANE PROTEIN-RELATED"/>
    <property type="match status" value="1"/>
</dbReference>
<protein>
    <submittedName>
        <fullName evidence="2">Integral membrane protein</fullName>
    </submittedName>
</protein>
<accession>A0A2X2WAY5</accession>
<feature type="transmembrane region" description="Helical" evidence="1">
    <location>
        <begin position="176"/>
        <end position="197"/>
    </location>
</feature>